<name>A0A147KC05_9BACI</name>
<dbReference type="Gene3D" id="2.40.50.140">
    <property type="entry name" value="Nucleic acid-binding proteins"/>
    <property type="match status" value="1"/>
</dbReference>
<dbReference type="Pfam" id="PF25842">
    <property type="entry name" value="NfeD_TM"/>
    <property type="match status" value="1"/>
</dbReference>
<keyword evidence="1" id="KW-1133">Transmembrane helix</keyword>
<feature type="transmembrane region" description="Helical" evidence="1">
    <location>
        <begin position="68"/>
        <end position="94"/>
    </location>
</feature>
<evidence type="ECO:0000256" key="1">
    <source>
        <dbReference type="SAM" id="Phobius"/>
    </source>
</evidence>
<dbReference type="Proteomes" id="UP000074108">
    <property type="component" value="Unassembled WGS sequence"/>
</dbReference>
<evidence type="ECO:0000313" key="3">
    <source>
        <dbReference type="EMBL" id="KUP09100.1"/>
    </source>
</evidence>
<reference evidence="3 4" key="1">
    <citation type="journal article" date="2016" name="Front. Microbiol.">
        <title>Microevolution Analysis of Bacillus coahuilensis Unveils Differences in Phosphorus Acquisition Strategies and Their Regulation.</title>
        <authorList>
            <person name="Gomez-Lunar Z."/>
            <person name="Hernandez-Gonzalez I."/>
            <person name="Rodriguez-Torres M.D."/>
            <person name="Souza V."/>
            <person name="Olmedo-Alvarez G."/>
        </authorList>
    </citation>
    <scope>NUCLEOTIDE SEQUENCE [LARGE SCALE GENOMIC DNA]</scope>
    <source>
        <strain evidence="4">p1.1.43</strain>
    </source>
</reference>
<sequence length="178" mass="19156">MELFGSSLESIYLTTLVVSAACMVLYILFGDIVDGVVEGVSFINPILILAFITFTSASGYLLELLTGVNSWLIGGIAAIVALLFTILFNVFILIPLSSSEESLVYTEDSLKGRMGRVILTIPEDGFGEVVIEGNSGTIAKSAVSLENECIKDGTEVLIIDVQKGVVYVTPHTREHLYS</sequence>
<feature type="transmembrane region" description="Helical" evidence="1">
    <location>
        <begin position="12"/>
        <end position="30"/>
    </location>
</feature>
<evidence type="ECO:0000259" key="2">
    <source>
        <dbReference type="Pfam" id="PF25842"/>
    </source>
</evidence>
<organism evidence="3 4">
    <name type="scientific">Bacillus coahuilensis p1.1.43</name>
    <dbReference type="NCBI Taxonomy" id="1150625"/>
    <lineage>
        <taxon>Bacteria</taxon>
        <taxon>Bacillati</taxon>
        <taxon>Bacillota</taxon>
        <taxon>Bacilli</taxon>
        <taxon>Bacillales</taxon>
        <taxon>Bacillaceae</taxon>
        <taxon>Bacillus</taxon>
    </lineage>
</organism>
<accession>A0A147KC05</accession>
<dbReference type="InterPro" id="IPR012340">
    <property type="entry name" value="NA-bd_OB-fold"/>
</dbReference>
<keyword evidence="4" id="KW-1185">Reference proteome</keyword>
<dbReference type="AlphaFoldDB" id="A0A147KC05"/>
<dbReference type="PATRIC" id="fig|1150625.3.peg.265"/>
<dbReference type="RefSeq" id="WP_059350073.1">
    <property type="nucleotide sequence ID" value="NZ_LDYG01000003.1"/>
</dbReference>
<feature type="domain" description="Membrane protein NfeD2 N-terminal transmembrane" evidence="2">
    <location>
        <begin position="1"/>
        <end position="101"/>
    </location>
</feature>
<dbReference type="STRING" id="1150625.Q75_01270"/>
<feature type="transmembrane region" description="Helical" evidence="1">
    <location>
        <begin position="42"/>
        <end position="62"/>
    </location>
</feature>
<proteinExistence type="predicted"/>
<protein>
    <submittedName>
        <fullName evidence="3">Membrane protein</fullName>
    </submittedName>
</protein>
<keyword evidence="1" id="KW-0472">Membrane</keyword>
<comment type="caution">
    <text evidence="3">The sequence shown here is derived from an EMBL/GenBank/DDBJ whole genome shotgun (WGS) entry which is preliminary data.</text>
</comment>
<keyword evidence="1" id="KW-0812">Transmembrane</keyword>
<evidence type="ECO:0000313" key="4">
    <source>
        <dbReference type="Proteomes" id="UP000074108"/>
    </source>
</evidence>
<dbReference type="InterPro" id="IPR058653">
    <property type="entry name" value="NfeD2_TM"/>
</dbReference>
<dbReference type="EMBL" id="LDYG01000003">
    <property type="protein sequence ID" value="KUP09100.1"/>
    <property type="molecule type" value="Genomic_DNA"/>
</dbReference>
<dbReference type="OrthoDB" id="1683445at2"/>
<gene>
    <name evidence="3" type="ORF">Q75_01270</name>
</gene>